<dbReference type="Proteomes" id="UP001296104">
    <property type="component" value="Unassembled WGS sequence"/>
</dbReference>
<feature type="domain" description="Glucose-methanol-choline oxidoreductase C-terminal" evidence="5">
    <location>
        <begin position="481"/>
        <end position="613"/>
    </location>
</feature>
<dbReference type="EMBL" id="CAVMBE010000070">
    <property type="protein sequence ID" value="CAK4032771.1"/>
    <property type="molecule type" value="Genomic_DNA"/>
</dbReference>
<evidence type="ECO:0000259" key="5">
    <source>
        <dbReference type="Pfam" id="PF05199"/>
    </source>
</evidence>
<feature type="domain" description="Glucose-methanol-choline oxidoreductase N-terminal" evidence="4">
    <location>
        <begin position="45"/>
        <end position="360"/>
    </location>
</feature>
<feature type="chain" id="PRO_5042574099" evidence="3">
    <location>
        <begin position="21"/>
        <end position="627"/>
    </location>
</feature>
<feature type="binding site" evidence="2">
    <location>
        <position position="275"/>
    </location>
    <ligand>
        <name>FAD</name>
        <dbReference type="ChEBI" id="CHEBI:57692"/>
    </ligand>
</feature>
<feature type="signal peptide" evidence="3">
    <location>
        <begin position="1"/>
        <end position="20"/>
    </location>
</feature>
<evidence type="ECO:0000256" key="2">
    <source>
        <dbReference type="PIRSR" id="PIRSR000137-2"/>
    </source>
</evidence>
<evidence type="ECO:0000313" key="7">
    <source>
        <dbReference type="Proteomes" id="UP001296104"/>
    </source>
</evidence>
<comment type="similarity">
    <text evidence="1">Belongs to the GMC oxidoreductase family.</text>
</comment>
<dbReference type="GO" id="GO:0044550">
    <property type="term" value="P:secondary metabolite biosynthetic process"/>
    <property type="evidence" value="ECO:0007669"/>
    <property type="project" value="TreeGrafter"/>
</dbReference>
<evidence type="ECO:0000313" key="6">
    <source>
        <dbReference type="EMBL" id="CAK4032771.1"/>
    </source>
</evidence>
<evidence type="ECO:0000259" key="4">
    <source>
        <dbReference type="Pfam" id="PF00732"/>
    </source>
</evidence>
<keyword evidence="3" id="KW-0732">Signal</keyword>
<dbReference type="InterPro" id="IPR012132">
    <property type="entry name" value="GMC_OxRdtase"/>
</dbReference>
<dbReference type="Gene3D" id="3.50.50.60">
    <property type="entry name" value="FAD/NAD(P)-binding domain"/>
    <property type="match status" value="1"/>
</dbReference>
<dbReference type="InterPro" id="IPR007867">
    <property type="entry name" value="GMC_OxRtase_C"/>
</dbReference>
<gene>
    <name evidence="6" type="ORF">LECACI_7A007929</name>
</gene>
<comment type="cofactor">
    <cofactor evidence="2">
        <name>FAD</name>
        <dbReference type="ChEBI" id="CHEBI:57692"/>
    </cofactor>
</comment>
<accession>A0AAI8Z5J6</accession>
<keyword evidence="7" id="KW-1185">Reference proteome</keyword>
<dbReference type="Gene3D" id="3.30.560.10">
    <property type="entry name" value="Glucose Oxidase, domain 3"/>
    <property type="match status" value="1"/>
</dbReference>
<proteinExistence type="inferred from homology"/>
<dbReference type="InterPro" id="IPR036188">
    <property type="entry name" value="FAD/NAD-bd_sf"/>
</dbReference>
<comment type="caution">
    <text evidence="6">The sequence shown here is derived from an EMBL/GenBank/DDBJ whole genome shotgun (WGS) entry which is preliminary data.</text>
</comment>
<evidence type="ECO:0000256" key="1">
    <source>
        <dbReference type="ARBA" id="ARBA00010790"/>
    </source>
</evidence>
<dbReference type="GO" id="GO:0016614">
    <property type="term" value="F:oxidoreductase activity, acting on CH-OH group of donors"/>
    <property type="evidence" value="ECO:0007669"/>
    <property type="project" value="InterPro"/>
</dbReference>
<reference evidence="6" key="1">
    <citation type="submission" date="2023-11" db="EMBL/GenBank/DDBJ databases">
        <authorList>
            <person name="Alioto T."/>
            <person name="Alioto T."/>
            <person name="Gomez Garrido J."/>
        </authorList>
    </citation>
    <scope>NUCLEOTIDE SEQUENCE</scope>
</reference>
<dbReference type="InterPro" id="IPR000172">
    <property type="entry name" value="GMC_OxRdtase_N"/>
</dbReference>
<dbReference type="SUPFAM" id="SSF54373">
    <property type="entry name" value="FAD-linked reductases, C-terminal domain"/>
    <property type="match status" value="1"/>
</dbReference>
<dbReference type="Pfam" id="PF05199">
    <property type="entry name" value="GMC_oxred_C"/>
    <property type="match status" value="1"/>
</dbReference>
<dbReference type="PANTHER" id="PTHR11552:SF115">
    <property type="entry name" value="DEHYDROGENASE XPTC-RELATED"/>
    <property type="match status" value="1"/>
</dbReference>
<name>A0AAI8Z5J6_9PEZI</name>
<protein>
    <submittedName>
        <fullName evidence="6">Dehydrogenase patE</fullName>
    </submittedName>
</protein>
<sequence>MARRFGLFTLWAITIAAAQAEDGPPDFSSFQYPGSPQVRGFKPKYDFCIVGGGTAGLVLANRLSESGRHQVVVFETGGPPTDVSTYAFAGGNGYALNGGVSPIDYNFQTVPQENLHNRSLTYHRGRALGGSSVTNGLYYGMGSSTVYDAWERDGNPGWGWKAIQNAAKRGTKFVGNPEHTNDNTYMTWDPSNYGTKGPLKIGFQGRVVASNPSFMNATSAIGLHPVRDQNGGSPLGIKQGTMTLDENFHRSSSFDGYYQEAKYRPNLNVLDRAPVIRIIYDEETIGTDSVHAVGVTFVDQTSGTFHNVSCGREVILSAGAFHSPFILKQNGIGPAEELQKYGIEPVVVNENVGQHMLDHTSFSVIHAVKPEFADIASTSDMGNDLNILESEQRAFFGGGPSEWHSKWSAPSGCTNGFLEIPNEELESFGAGDIIKQGLTHQAHNEILYESTWYPRFSNEYGQPQGNMSYISITVSNMAALSRGTVTIADNNPLSDPVIDPNYLAEDADQAMAIQGVKYIRKIFDHPDMKRWSAGEVVPGESVQSDADILEYARATMIPNWHAASSCRMLPKEKGGVVDSHLRVYGTKGLRVCDVSTLGRLPDVNLVGPVFAVAELGAEIIRREYDDF</sequence>
<feature type="binding site" evidence="2">
    <location>
        <begin position="560"/>
        <end position="561"/>
    </location>
    <ligand>
        <name>FAD</name>
        <dbReference type="ChEBI" id="CHEBI:57692"/>
    </ligand>
</feature>
<dbReference type="GO" id="GO:0050660">
    <property type="term" value="F:flavin adenine dinucleotide binding"/>
    <property type="evidence" value="ECO:0007669"/>
    <property type="project" value="InterPro"/>
</dbReference>
<keyword evidence="2" id="KW-0274">FAD</keyword>
<keyword evidence="2" id="KW-0285">Flavoprotein</keyword>
<dbReference type="PANTHER" id="PTHR11552">
    <property type="entry name" value="GLUCOSE-METHANOL-CHOLINE GMC OXIDOREDUCTASE"/>
    <property type="match status" value="1"/>
</dbReference>
<dbReference type="AlphaFoldDB" id="A0AAI8Z5J6"/>
<evidence type="ECO:0000256" key="3">
    <source>
        <dbReference type="SAM" id="SignalP"/>
    </source>
</evidence>
<dbReference type="Pfam" id="PF00732">
    <property type="entry name" value="GMC_oxred_N"/>
    <property type="match status" value="1"/>
</dbReference>
<dbReference type="PIRSF" id="PIRSF000137">
    <property type="entry name" value="Alcohol_oxidase"/>
    <property type="match status" value="1"/>
</dbReference>
<organism evidence="6 7">
    <name type="scientific">Lecanosticta acicola</name>
    <dbReference type="NCBI Taxonomy" id="111012"/>
    <lineage>
        <taxon>Eukaryota</taxon>
        <taxon>Fungi</taxon>
        <taxon>Dikarya</taxon>
        <taxon>Ascomycota</taxon>
        <taxon>Pezizomycotina</taxon>
        <taxon>Dothideomycetes</taxon>
        <taxon>Dothideomycetidae</taxon>
        <taxon>Mycosphaerellales</taxon>
        <taxon>Mycosphaerellaceae</taxon>
        <taxon>Lecanosticta</taxon>
    </lineage>
</organism>
<dbReference type="SUPFAM" id="SSF51905">
    <property type="entry name" value="FAD/NAD(P)-binding domain"/>
    <property type="match status" value="1"/>
</dbReference>